<keyword evidence="9" id="KW-1185">Reference proteome</keyword>
<feature type="binding site" evidence="7">
    <location>
        <position position="70"/>
    </location>
    <ligand>
        <name>S-adenosyl-L-methionine</name>
        <dbReference type="ChEBI" id="CHEBI:59789"/>
    </ligand>
</feature>
<evidence type="ECO:0000313" key="8">
    <source>
        <dbReference type="EMBL" id="SIT66827.1"/>
    </source>
</evidence>
<evidence type="ECO:0000256" key="2">
    <source>
        <dbReference type="ARBA" id="ARBA00022490"/>
    </source>
</evidence>
<feature type="binding site" evidence="7">
    <location>
        <begin position="50"/>
        <end position="52"/>
    </location>
    <ligand>
        <name>S-adenosyl-L-methionine</name>
        <dbReference type="ChEBI" id="CHEBI:59789"/>
    </ligand>
</feature>
<evidence type="ECO:0000256" key="6">
    <source>
        <dbReference type="ARBA" id="ARBA00022691"/>
    </source>
</evidence>
<evidence type="ECO:0000256" key="1">
    <source>
        <dbReference type="ARBA" id="ARBA00010396"/>
    </source>
</evidence>
<dbReference type="PIRSF" id="PIRSF004486">
    <property type="entry name" value="MraW"/>
    <property type="match status" value="1"/>
</dbReference>
<dbReference type="PANTHER" id="PTHR11265:SF0">
    <property type="entry name" value="12S RRNA N4-METHYLCYTIDINE METHYLTRANSFERASE"/>
    <property type="match status" value="1"/>
</dbReference>
<dbReference type="InterPro" id="IPR023397">
    <property type="entry name" value="SAM-dep_MeTrfase_MraW_recog"/>
</dbReference>
<dbReference type="FunFam" id="1.10.150.170:FF:000001">
    <property type="entry name" value="Ribosomal RNA small subunit methyltransferase H"/>
    <property type="match status" value="1"/>
</dbReference>
<dbReference type="SUPFAM" id="SSF53335">
    <property type="entry name" value="S-adenosyl-L-methionine-dependent methyltransferases"/>
    <property type="match status" value="1"/>
</dbReference>
<feature type="binding site" evidence="7">
    <location>
        <position position="118"/>
    </location>
    <ligand>
        <name>S-adenosyl-L-methionine</name>
        <dbReference type="ChEBI" id="CHEBI:59789"/>
    </ligand>
</feature>
<dbReference type="Gene3D" id="1.10.150.170">
    <property type="entry name" value="Putative methyltransferase TM0872, insert domain"/>
    <property type="match status" value="1"/>
</dbReference>
<evidence type="ECO:0000313" key="9">
    <source>
        <dbReference type="Proteomes" id="UP000223759"/>
    </source>
</evidence>
<dbReference type="EMBL" id="FTPK01000001">
    <property type="protein sequence ID" value="SIT66827.1"/>
    <property type="molecule type" value="Genomic_DNA"/>
</dbReference>
<evidence type="ECO:0000256" key="5">
    <source>
        <dbReference type="ARBA" id="ARBA00022679"/>
    </source>
</evidence>
<dbReference type="InterPro" id="IPR029063">
    <property type="entry name" value="SAM-dependent_MTases_sf"/>
</dbReference>
<keyword evidence="5 7" id="KW-0808">Transferase</keyword>
<dbReference type="PANTHER" id="PTHR11265">
    <property type="entry name" value="S-ADENOSYL-METHYLTRANSFERASE MRAW"/>
    <property type="match status" value="1"/>
</dbReference>
<feature type="binding site" evidence="7">
    <location>
        <position position="125"/>
    </location>
    <ligand>
        <name>S-adenosyl-L-methionine</name>
        <dbReference type="ChEBI" id="CHEBI:59789"/>
    </ligand>
</feature>
<dbReference type="HAMAP" id="MF_01007">
    <property type="entry name" value="16SrRNA_methyltr_H"/>
    <property type="match status" value="1"/>
</dbReference>
<dbReference type="STRING" id="233100.SAMN05216526_0702"/>
<evidence type="ECO:0000256" key="4">
    <source>
        <dbReference type="ARBA" id="ARBA00022603"/>
    </source>
</evidence>
<sequence>MMPVLRSIPSRYKPMATVAQLHRPVLLEEVLTALQVRQDGIYVDATFGRGGHSRAILERLGSEGRLLALDQDPEAQQAAEQRFSADPRFVFVRASFSQLAEIVTEQGWLGRVDGVLMDLGVSSPQLDCAERGFSFSQDGPLDMRMNPAVGESAAQWLATASEKDIVTVLKDLGEERFAKRIARHLLAARQEAPITRTAQLAALIAEAMPYRELHKHPATRSFQAIRLHVNQELPALDAALAGTPSLLAPGGRLAVISFHSLEDRRVKQFMRREARGQTLPRHLPIRGEAPGKQFRLLGKAIRPSEAEVAANPRSRSAVLRVAERLS</sequence>
<dbReference type="Gene3D" id="3.40.50.150">
    <property type="entry name" value="Vaccinia Virus protein VP39"/>
    <property type="match status" value="1"/>
</dbReference>
<accession>A0A1R3VQ92</accession>
<evidence type="ECO:0000256" key="3">
    <source>
        <dbReference type="ARBA" id="ARBA00022552"/>
    </source>
</evidence>
<dbReference type="NCBIfam" id="TIGR00006">
    <property type="entry name" value="16S rRNA (cytosine(1402)-N(4))-methyltransferase RsmH"/>
    <property type="match status" value="1"/>
</dbReference>
<proteinExistence type="inferred from homology"/>
<name>A0A1R3VQ92_9GAMM</name>
<comment type="catalytic activity">
    <reaction evidence="7">
        <text>cytidine(1402) in 16S rRNA + S-adenosyl-L-methionine = N(4)-methylcytidine(1402) in 16S rRNA + S-adenosyl-L-homocysteine + H(+)</text>
        <dbReference type="Rhea" id="RHEA:42928"/>
        <dbReference type="Rhea" id="RHEA-COMP:10286"/>
        <dbReference type="Rhea" id="RHEA-COMP:10287"/>
        <dbReference type="ChEBI" id="CHEBI:15378"/>
        <dbReference type="ChEBI" id="CHEBI:57856"/>
        <dbReference type="ChEBI" id="CHEBI:59789"/>
        <dbReference type="ChEBI" id="CHEBI:74506"/>
        <dbReference type="ChEBI" id="CHEBI:82748"/>
        <dbReference type="EC" id="2.1.1.199"/>
    </reaction>
</comment>
<comment type="subcellular location">
    <subcellularLocation>
        <location evidence="7">Cytoplasm</location>
    </subcellularLocation>
</comment>
<keyword evidence="4 7" id="KW-0489">Methyltransferase</keyword>
<evidence type="ECO:0000256" key="7">
    <source>
        <dbReference type="HAMAP-Rule" id="MF_01007"/>
    </source>
</evidence>
<dbReference type="GO" id="GO:0005737">
    <property type="term" value="C:cytoplasm"/>
    <property type="evidence" value="ECO:0007669"/>
    <property type="project" value="UniProtKB-SubCell"/>
</dbReference>
<comment type="similarity">
    <text evidence="1 7">Belongs to the methyltransferase superfamily. RsmH family.</text>
</comment>
<gene>
    <name evidence="7" type="primary">rsmH</name>
    <name evidence="8" type="ORF">SAMN05216526_0702</name>
</gene>
<dbReference type="Pfam" id="PF01795">
    <property type="entry name" value="Methyltransf_5"/>
    <property type="match status" value="1"/>
</dbReference>
<dbReference type="InterPro" id="IPR002903">
    <property type="entry name" value="RsmH"/>
</dbReference>
<protein>
    <recommendedName>
        <fullName evidence="7">Ribosomal RNA small subunit methyltransferase H</fullName>
        <ecNumber evidence="7">2.1.1.199</ecNumber>
    </recommendedName>
    <alternativeName>
        <fullName evidence="7">16S rRNA m(4)C1402 methyltransferase</fullName>
    </alternativeName>
    <alternativeName>
        <fullName evidence="7">rRNA (cytosine-N(4)-)-methyltransferase RsmH</fullName>
    </alternativeName>
</protein>
<keyword evidence="6 7" id="KW-0949">S-adenosyl-L-methionine</keyword>
<dbReference type="AlphaFoldDB" id="A0A1R3VQ92"/>
<dbReference type="Proteomes" id="UP000223759">
    <property type="component" value="Unassembled WGS sequence"/>
</dbReference>
<dbReference type="SUPFAM" id="SSF81799">
    <property type="entry name" value="Putative methyltransferase TM0872, insert domain"/>
    <property type="match status" value="1"/>
</dbReference>
<organism evidence="8 9">
    <name type="scientific">Ectothiorhodosinus mongolicus</name>
    <dbReference type="NCBI Taxonomy" id="233100"/>
    <lineage>
        <taxon>Bacteria</taxon>
        <taxon>Pseudomonadati</taxon>
        <taxon>Pseudomonadota</taxon>
        <taxon>Gammaproteobacteria</taxon>
        <taxon>Chromatiales</taxon>
        <taxon>Ectothiorhodospiraceae</taxon>
        <taxon>Ectothiorhodosinus</taxon>
    </lineage>
</organism>
<feature type="binding site" evidence="7">
    <location>
        <position position="96"/>
    </location>
    <ligand>
        <name>S-adenosyl-L-methionine</name>
        <dbReference type="ChEBI" id="CHEBI:59789"/>
    </ligand>
</feature>
<reference evidence="8 9" key="1">
    <citation type="submission" date="2017-01" db="EMBL/GenBank/DDBJ databases">
        <authorList>
            <person name="Mah S.A."/>
            <person name="Swanson W.J."/>
            <person name="Moy G.W."/>
            <person name="Vacquier V.D."/>
        </authorList>
    </citation>
    <scope>NUCLEOTIDE SEQUENCE [LARGE SCALE GENOMIC DNA]</scope>
    <source>
        <strain evidence="8 9">M9</strain>
    </source>
</reference>
<comment type="function">
    <text evidence="7">Specifically methylates the N4 position of cytidine in position 1402 (C1402) of 16S rRNA.</text>
</comment>
<keyword evidence="3 7" id="KW-0698">rRNA processing</keyword>
<keyword evidence="2 7" id="KW-0963">Cytoplasm</keyword>
<dbReference type="GO" id="GO:0070475">
    <property type="term" value="P:rRNA base methylation"/>
    <property type="evidence" value="ECO:0007669"/>
    <property type="project" value="UniProtKB-UniRule"/>
</dbReference>
<dbReference type="GO" id="GO:0071424">
    <property type="term" value="F:rRNA (cytosine-N4-)-methyltransferase activity"/>
    <property type="evidence" value="ECO:0007669"/>
    <property type="project" value="UniProtKB-UniRule"/>
</dbReference>
<dbReference type="EC" id="2.1.1.199" evidence="7"/>